<name>A0ACC5Q5S7_DOLFA</name>
<evidence type="ECO:0000313" key="2">
    <source>
        <dbReference type="Proteomes" id="UP000597867"/>
    </source>
</evidence>
<sequence>MSIPKKQIFRGFLRFVGCSLSTVNCQLSTVPLYSELLAAALRYRYPTHKVFPYGALLVANTPDF</sequence>
<evidence type="ECO:0000313" key="1">
    <source>
        <dbReference type="EMBL" id="MBE9220670.1"/>
    </source>
</evidence>
<gene>
    <name evidence="1" type="ORF">IQ222_18200</name>
</gene>
<dbReference type="Proteomes" id="UP000597867">
    <property type="component" value="Unassembled WGS sequence"/>
</dbReference>
<proteinExistence type="predicted"/>
<dbReference type="EMBL" id="JADEWF010000083">
    <property type="protein sequence ID" value="MBE9220670.1"/>
    <property type="molecule type" value="Genomic_DNA"/>
</dbReference>
<accession>A0ACC5Q5S7</accession>
<organism evidence="1 2">
    <name type="scientific">Dolichospermum flos-aquae LEGE 04289</name>
    <dbReference type="NCBI Taxonomy" id="1828708"/>
    <lineage>
        <taxon>Bacteria</taxon>
        <taxon>Bacillati</taxon>
        <taxon>Cyanobacteriota</taxon>
        <taxon>Cyanophyceae</taxon>
        <taxon>Nostocales</taxon>
        <taxon>Aphanizomenonaceae</taxon>
        <taxon>Dolichospermum</taxon>
    </lineage>
</organism>
<comment type="caution">
    <text evidence="1">The sequence shown here is derived from an EMBL/GenBank/DDBJ whole genome shotgun (WGS) entry which is preliminary data.</text>
</comment>
<reference evidence="1" key="1">
    <citation type="submission" date="2020-10" db="EMBL/GenBank/DDBJ databases">
        <authorList>
            <person name="Castelo-Branco R."/>
            <person name="Eusebio N."/>
            <person name="Adriana R."/>
            <person name="Vieira A."/>
            <person name="Brugerolle De Fraissinette N."/>
            <person name="Rezende De Castro R."/>
            <person name="Schneider M.P."/>
            <person name="Vasconcelos V."/>
            <person name="Leao P.N."/>
        </authorList>
    </citation>
    <scope>NUCLEOTIDE SEQUENCE</scope>
    <source>
        <strain evidence="1">LEGE 04289</strain>
    </source>
</reference>
<protein>
    <submittedName>
        <fullName evidence="1">Uncharacterized protein</fullName>
    </submittedName>
</protein>
<keyword evidence="2" id="KW-1185">Reference proteome</keyword>